<name>A0A8C3CV65_CAIMO</name>
<organism evidence="1 2">
    <name type="scientific">Cairina moschata</name>
    <name type="common">Muscovy duck</name>
    <dbReference type="NCBI Taxonomy" id="8855"/>
    <lineage>
        <taxon>Eukaryota</taxon>
        <taxon>Metazoa</taxon>
        <taxon>Chordata</taxon>
        <taxon>Craniata</taxon>
        <taxon>Vertebrata</taxon>
        <taxon>Euteleostomi</taxon>
        <taxon>Archelosauria</taxon>
        <taxon>Archosauria</taxon>
        <taxon>Dinosauria</taxon>
        <taxon>Saurischia</taxon>
        <taxon>Theropoda</taxon>
        <taxon>Coelurosauria</taxon>
        <taxon>Aves</taxon>
        <taxon>Neognathae</taxon>
        <taxon>Galloanserae</taxon>
        <taxon>Anseriformes</taxon>
        <taxon>Anatidae</taxon>
        <taxon>Anatinae</taxon>
        <taxon>Cairina</taxon>
    </lineage>
</organism>
<evidence type="ECO:0000313" key="2">
    <source>
        <dbReference type="Proteomes" id="UP000694556"/>
    </source>
</evidence>
<reference evidence="1" key="3">
    <citation type="submission" date="2025-09" db="UniProtKB">
        <authorList>
            <consortium name="Ensembl"/>
        </authorList>
    </citation>
    <scope>IDENTIFICATION</scope>
</reference>
<reference evidence="1" key="2">
    <citation type="submission" date="2025-08" db="UniProtKB">
        <authorList>
            <consortium name="Ensembl"/>
        </authorList>
    </citation>
    <scope>IDENTIFICATION</scope>
</reference>
<protein>
    <submittedName>
        <fullName evidence="1">Uncharacterized protein</fullName>
    </submittedName>
</protein>
<dbReference type="Proteomes" id="UP000694556">
    <property type="component" value="Chromosome 6"/>
</dbReference>
<sequence length="93" mass="10435">MCERSWEQFSHKWLGFVGTFFLRQGGERVIAQGTVRCGSLRWKCAERWFSSLSPRNNWVSWLLFLIASGTMRPPGATSGPSLSGWLCDCSGSS</sequence>
<reference evidence="1" key="1">
    <citation type="submission" date="2018-09" db="EMBL/GenBank/DDBJ databases">
        <title>Common duck and Muscovy duck high density SNP chip.</title>
        <authorList>
            <person name="Vignal A."/>
            <person name="Thebault N."/>
            <person name="Warren W.C."/>
        </authorList>
    </citation>
    <scope>NUCLEOTIDE SEQUENCE [LARGE SCALE GENOMIC DNA]</scope>
</reference>
<accession>A0A8C3CV65</accession>
<dbReference type="AlphaFoldDB" id="A0A8C3CV65"/>
<proteinExistence type="predicted"/>
<dbReference type="Ensembl" id="ENSCMMT00000029140.1">
    <property type="protein sequence ID" value="ENSCMMP00000026675.1"/>
    <property type="gene ID" value="ENSCMMG00000016401.1"/>
</dbReference>
<keyword evidence="2" id="KW-1185">Reference proteome</keyword>
<evidence type="ECO:0000313" key="1">
    <source>
        <dbReference type="Ensembl" id="ENSCMMP00000026675.1"/>
    </source>
</evidence>